<dbReference type="SUPFAM" id="SSF55874">
    <property type="entry name" value="ATPase domain of HSP90 chaperone/DNA topoisomerase II/histidine kinase"/>
    <property type="match status" value="1"/>
</dbReference>
<keyword evidence="7" id="KW-0418">Kinase</keyword>
<evidence type="ECO:0000256" key="1">
    <source>
        <dbReference type="ARBA" id="ARBA00000085"/>
    </source>
</evidence>
<comment type="catalytic activity">
    <reaction evidence="1">
        <text>ATP + protein L-histidine = ADP + protein N-phospho-L-histidine.</text>
        <dbReference type="EC" id="2.7.13.3"/>
    </reaction>
</comment>
<dbReference type="SUPFAM" id="SSF158472">
    <property type="entry name" value="HAMP domain-like"/>
    <property type="match status" value="1"/>
</dbReference>
<feature type="region of interest" description="Disordered" evidence="11">
    <location>
        <begin position="1"/>
        <end position="22"/>
    </location>
</feature>
<keyword evidence="15" id="KW-0547">Nucleotide-binding</keyword>
<dbReference type="SMART" id="SM00387">
    <property type="entry name" value="HATPase_c"/>
    <property type="match status" value="1"/>
</dbReference>
<dbReference type="CDD" id="cd00082">
    <property type="entry name" value="HisKA"/>
    <property type="match status" value="1"/>
</dbReference>
<dbReference type="EC" id="2.7.13.3" evidence="3"/>
<organism evidence="15 16">
    <name type="scientific">Ornithinimicrobium cryptoxanthini</name>
    <dbReference type="NCBI Taxonomy" id="2934161"/>
    <lineage>
        <taxon>Bacteria</taxon>
        <taxon>Bacillati</taxon>
        <taxon>Actinomycetota</taxon>
        <taxon>Actinomycetes</taxon>
        <taxon>Micrococcales</taxon>
        <taxon>Ornithinimicrobiaceae</taxon>
        <taxon>Ornithinimicrobium</taxon>
    </lineage>
</organism>
<dbReference type="CDD" id="cd00075">
    <property type="entry name" value="HATPase"/>
    <property type="match status" value="1"/>
</dbReference>
<dbReference type="Pfam" id="PF00672">
    <property type="entry name" value="HAMP"/>
    <property type="match status" value="1"/>
</dbReference>
<dbReference type="InterPro" id="IPR004358">
    <property type="entry name" value="Sig_transdc_His_kin-like_C"/>
</dbReference>
<evidence type="ECO:0000313" key="15">
    <source>
        <dbReference type="EMBL" id="USQ76249.1"/>
    </source>
</evidence>
<dbReference type="PROSITE" id="PS50109">
    <property type="entry name" value="HIS_KIN"/>
    <property type="match status" value="1"/>
</dbReference>
<proteinExistence type="predicted"/>
<feature type="domain" description="HAMP" evidence="14">
    <location>
        <begin position="221"/>
        <end position="274"/>
    </location>
</feature>
<keyword evidence="4" id="KW-0597">Phosphoprotein</keyword>
<dbReference type="Proteomes" id="UP001056535">
    <property type="component" value="Chromosome"/>
</dbReference>
<dbReference type="PANTHER" id="PTHR45436:SF5">
    <property type="entry name" value="SENSOR HISTIDINE KINASE TRCS"/>
    <property type="match status" value="1"/>
</dbReference>
<evidence type="ECO:0000259" key="13">
    <source>
        <dbReference type="PROSITE" id="PS50109"/>
    </source>
</evidence>
<evidence type="ECO:0000256" key="8">
    <source>
        <dbReference type="ARBA" id="ARBA00022989"/>
    </source>
</evidence>
<feature type="transmembrane region" description="Helical" evidence="12">
    <location>
        <begin position="34"/>
        <end position="56"/>
    </location>
</feature>
<keyword evidence="16" id="KW-1185">Reference proteome</keyword>
<accession>A0ABY4YI15</accession>
<evidence type="ECO:0000259" key="14">
    <source>
        <dbReference type="PROSITE" id="PS50885"/>
    </source>
</evidence>
<keyword evidence="5" id="KW-0808">Transferase</keyword>
<feature type="transmembrane region" description="Helical" evidence="12">
    <location>
        <begin position="200"/>
        <end position="220"/>
    </location>
</feature>
<dbReference type="PROSITE" id="PS50885">
    <property type="entry name" value="HAMP"/>
    <property type="match status" value="1"/>
</dbReference>
<feature type="domain" description="Histidine kinase" evidence="13">
    <location>
        <begin position="282"/>
        <end position="504"/>
    </location>
</feature>
<dbReference type="Pfam" id="PF02518">
    <property type="entry name" value="HATPase_c"/>
    <property type="match status" value="1"/>
</dbReference>
<comment type="subcellular location">
    <subcellularLocation>
        <location evidence="2">Cell membrane</location>
    </subcellularLocation>
</comment>
<dbReference type="InterPro" id="IPR003660">
    <property type="entry name" value="HAMP_dom"/>
</dbReference>
<keyword evidence="9" id="KW-0902">Two-component regulatory system</keyword>
<evidence type="ECO:0000256" key="2">
    <source>
        <dbReference type="ARBA" id="ARBA00004236"/>
    </source>
</evidence>
<dbReference type="InterPro" id="IPR050428">
    <property type="entry name" value="TCS_sensor_his_kinase"/>
</dbReference>
<keyword evidence="10 12" id="KW-0472">Membrane</keyword>
<evidence type="ECO:0000256" key="11">
    <source>
        <dbReference type="SAM" id="MobiDB-lite"/>
    </source>
</evidence>
<dbReference type="Pfam" id="PF00512">
    <property type="entry name" value="HisKA"/>
    <property type="match status" value="1"/>
</dbReference>
<evidence type="ECO:0000256" key="4">
    <source>
        <dbReference type="ARBA" id="ARBA00022553"/>
    </source>
</evidence>
<protein>
    <recommendedName>
        <fullName evidence="3">histidine kinase</fullName>
        <ecNumber evidence="3">2.7.13.3</ecNumber>
    </recommendedName>
</protein>
<reference evidence="15" key="1">
    <citation type="submission" date="2022-06" db="EMBL/GenBank/DDBJ databases">
        <title>Ornithinimicrobium JY.X270.</title>
        <authorList>
            <person name="Huang Y."/>
        </authorList>
    </citation>
    <scope>NUCLEOTIDE SEQUENCE</scope>
    <source>
        <strain evidence="15">JY.X270</strain>
    </source>
</reference>
<evidence type="ECO:0000256" key="5">
    <source>
        <dbReference type="ARBA" id="ARBA00022679"/>
    </source>
</evidence>
<dbReference type="GO" id="GO:0005524">
    <property type="term" value="F:ATP binding"/>
    <property type="evidence" value="ECO:0007669"/>
    <property type="project" value="UniProtKB-KW"/>
</dbReference>
<gene>
    <name evidence="15" type="ORF">NF557_16930</name>
</gene>
<feature type="compositionally biased region" description="Pro residues" evidence="11">
    <location>
        <begin position="1"/>
        <end position="10"/>
    </location>
</feature>
<evidence type="ECO:0000256" key="12">
    <source>
        <dbReference type="SAM" id="Phobius"/>
    </source>
</evidence>
<dbReference type="InterPro" id="IPR003594">
    <property type="entry name" value="HATPase_dom"/>
</dbReference>
<name>A0ABY4YI15_9MICO</name>
<dbReference type="InterPro" id="IPR003661">
    <property type="entry name" value="HisK_dim/P_dom"/>
</dbReference>
<evidence type="ECO:0000256" key="3">
    <source>
        <dbReference type="ARBA" id="ARBA00012438"/>
    </source>
</evidence>
<dbReference type="PANTHER" id="PTHR45436">
    <property type="entry name" value="SENSOR HISTIDINE KINASE YKOH"/>
    <property type="match status" value="1"/>
</dbReference>
<feature type="compositionally biased region" description="Low complexity" evidence="11">
    <location>
        <begin position="11"/>
        <end position="21"/>
    </location>
</feature>
<dbReference type="InterPro" id="IPR036097">
    <property type="entry name" value="HisK_dim/P_sf"/>
</dbReference>
<dbReference type="Gene3D" id="6.10.340.10">
    <property type="match status" value="1"/>
</dbReference>
<dbReference type="InterPro" id="IPR036890">
    <property type="entry name" value="HATPase_C_sf"/>
</dbReference>
<dbReference type="SMART" id="SM00388">
    <property type="entry name" value="HisKA"/>
    <property type="match status" value="1"/>
</dbReference>
<dbReference type="InterPro" id="IPR005467">
    <property type="entry name" value="His_kinase_dom"/>
</dbReference>
<keyword evidence="15" id="KW-0067">ATP-binding</keyword>
<dbReference type="SMART" id="SM00304">
    <property type="entry name" value="HAMP"/>
    <property type="match status" value="1"/>
</dbReference>
<dbReference type="CDD" id="cd06225">
    <property type="entry name" value="HAMP"/>
    <property type="match status" value="1"/>
</dbReference>
<dbReference type="SUPFAM" id="SSF47384">
    <property type="entry name" value="Homodimeric domain of signal transducing histidine kinase"/>
    <property type="match status" value="1"/>
</dbReference>
<dbReference type="Gene3D" id="1.10.287.130">
    <property type="match status" value="1"/>
</dbReference>
<dbReference type="RefSeq" id="WP_252620944.1">
    <property type="nucleotide sequence ID" value="NZ_CP099490.1"/>
</dbReference>
<evidence type="ECO:0000256" key="7">
    <source>
        <dbReference type="ARBA" id="ARBA00022777"/>
    </source>
</evidence>
<evidence type="ECO:0000256" key="9">
    <source>
        <dbReference type="ARBA" id="ARBA00023012"/>
    </source>
</evidence>
<dbReference type="EMBL" id="CP099490">
    <property type="protein sequence ID" value="USQ76249.1"/>
    <property type="molecule type" value="Genomic_DNA"/>
</dbReference>
<evidence type="ECO:0000313" key="16">
    <source>
        <dbReference type="Proteomes" id="UP001056535"/>
    </source>
</evidence>
<evidence type="ECO:0000256" key="6">
    <source>
        <dbReference type="ARBA" id="ARBA00022692"/>
    </source>
</evidence>
<keyword evidence="8 12" id="KW-1133">Transmembrane helix</keyword>
<keyword evidence="6 12" id="KW-0812">Transmembrane</keyword>
<sequence>MPQSAPPPSATPQGATPSATPRRARRAWSVRFRVIALVVAMLALGLTVAGAVTFTVQFNQLNQRIETELLQEVEEFRNLAQRGPTPGEGPFTDLDDLFLAFLQASVPGEHESMVTMTDGQTAFYPGGELSFDLNVPEIRAEVARLHEPGRAVITDFDLNGRQLRMVVAAVSVPQDTRQGAFVVAIDAGAQRRIIWNQMGTYALVALGTMILTGLTGYLVAGRLLRPLDELSRATATINTDDLTGRVAIRAADNDVAQLAENFNQMLDRLEAGVADQRQFLDDAAHELRTPLTIIRGNLELMEVGDAEDVDSTRTLVLEELDRMKRLVDDLLMLARSQRPGFVEFASVDVLTLGHEIRDRVHLLADRRWNTLVTAHGSILGDRQRLQQAVLQLAANAAKFSPPGSVIDVRLDWSPPSAEVMEELQPAAPTYLVLSVQDRGSGIPPEEIGRIFDRFGRADQHRRVEGSGLGLTIVMAIAQAHRGTVTVDSQAGVGSTFRLWVPAVM</sequence>
<evidence type="ECO:0000256" key="10">
    <source>
        <dbReference type="ARBA" id="ARBA00023136"/>
    </source>
</evidence>
<dbReference type="Gene3D" id="3.30.565.10">
    <property type="entry name" value="Histidine kinase-like ATPase, C-terminal domain"/>
    <property type="match status" value="1"/>
</dbReference>
<dbReference type="PRINTS" id="PR00344">
    <property type="entry name" value="BCTRLSENSOR"/>
</dbReference>